<dbReference type="SMART" id="SM00744">
    <property type="entry name" value="RINGv"/>
    <property type="match status" value="1"/>
</dbReference>
<dbReference type="AlphaFoldDB" id="U5DIE8"/>
<keyword evidence="4" id="KW-0812">Transmembrane</keyword>
<keyword evidence="4" id="KW-1133">Transmembrane helix</keyword>
<keyword evidence="2" id="KW-0863">Zinc-finger</keyword>
<proteinExistence type="predicted"/>
<keyword evidence="7" id="KW-1185">Reference proteome</keyword>
<dbReference type="Proteomes" id="UP000017836">
    <property type="component" value="Unassembled WGS sequence"/>
</dbReference>
<evidence type="ECO:0000256" key="4">
    <source>
        <dbReference type="SAM" id="Phobius"/>
    </source>
</evidence>
<keyword evidence="4" id="KW-0472">Membrane</keyword>
<evidence type="ECO:0000313" key="7">
    <source>
        <dbReference type="Proteomes" id="UP000017836"/>
    </source>
</evidence>
<evidence type="ECO:0000259" key="5">
    <source>
        <dbReference type="PROSITE" id="PS51292"/>
    </source>
</evidence>
<dbReference type="GO" id="GO:0016020">
    <property type="term" value="C:membrane"/>
    <property type="evidence" value="ECO:0000318"/>
    <property type="project" value="GO_Central"/>
</dbReference>
<dbReference type="OMA" id="RTWYLQS"/>
<dbReference type="InterPro" id="IPR022143">
    <property type="entry name" value="DUF3675"/>
</dbReference>
<feature type="transmembrane region" description="Helical" evidence="4">
    <location>
        <begin position="182"/>
        <end position="199"/>
    </location>
</feature>
<dbReference type="EMBL" id="KI392060">
    <property type="protein sequence ID" value="ERN20358.1"/>
    <property type="molecule type" value="Genomic_DNA"/>
</dbReference>
<dbReference type="InterPro" id="IPR033275">
    <property type="entry name" value="MARCH-like"/>
</dbReference>
<accession>U5DIE8</accession>
<feature type="transmembrane region" description="Helical" evidence="4">
    <location>
        <begin position="211"/>
        <end position="236"/>
    </location>
</feature>
<evidence type="ECO:0000256" key="2">
    <source>
        <dbReference type="ARBA" id="ARBA00022771"/>
    </source>
</evidence>
<evidence type="ECO:0000256" key="1">
    <source>
        <dbReference type="ARBA" id="ARBA00022723"/>
    </source>
</evidence>
<evidence type="ECO:0000256" key="3">
    <source>
        <dbReference type="ARBA" id="ARBA00022833"/>
    </source>
</evidence>
<dbReference type="SUPFAM" id="SSF57850">
    <property type="entry name" value="RING/U-box"/>
    <property type="match status" value="1"/>
</dbReference>
<sequence length="245" mass="27229">MVDDFIVYVDGLISTACFESASSGADLLNNNVSVNCNVSSANNNGGSFSREGGCSERTEKGDVIECRICQEEDELHAMEAPCACNGTLKFAHRRCIQRWCNKKGDITCEICNQIYAPNYSRPPARPISDGRMIDIRQSWGGQIDMHDSRLLALAAAEHRLLQAEYEEYAAANSSGMACCRSAALILMLLLLLRHALAVTRDFGPLQDGSTFFLVSIFQIAGFLLPFYVMARAIYILQNRRRRQQL</sequence>
<dbReference type="PANTHER" id="PTHR23012">
    <property type="entry name" value="RING/FYVE/PHD ZINC FINGER DOMAIN-CONTAINING"/>
    <property type="match status" value="1"/>
</dbReference>
<dbReference type="InterPro" id="IPR011016">
    <property type="entry name" value="Znf_RING-CH"/>
</dbReference>
<name>U5DIE8_AMBTC</name>
<dbReference type="GO" id="GO:0008270">
    <property type="term" value="F:zinc ion binding"/>
    <property type="evidence" value="ECO:0007669"/>
    <property type="project" value="UniProtKB-KW"/>
</dbReference>
<keyword evidence="3" id="KW-0862">Zinc</keyword>
<dbReference type="Gramene" id="ERN20358">
    <property type="protein sequence ID" value="ERN20358"/>
    <property type="gene ID" value="AMTR_s00066p00203490"/>
</dbReference>
<dbReference type="CDD" id="cd16495">
    <property type="entry name" value="RING_CH-C4HC3_MARCH"/>
    <property type="match status" value="1"/>
</dbReference>
<reference evidence="7" key="1">
    <citation type="journal article" date="2013" name="Science">
        <title>The Amborella genome and the evolution of flowering plants.</title>
        <authorList>
            <consortium name="Amborella Genome Project"/>
        </authorList>
    </citation>
    <scope>NUCLEOTIDE SEQUENCE [LARGE SCALE GENOMIC DNA]</scope>
</reference>
<dbReference type="PANTHER" id="PTHR23012:SF176">
    <property type="entry name" value="OS01G0894600 PROTEIN"/>
    <property type="match status" value="1"/>
</dbReference>
<protein>
    <recommendedName>
        <fullName evidence="5">RING-CH-type domain-containing protein</fullName>
    </recommendedName>
</protein>
<dbReference type="Pfam" id="PF12428">
    <property type="entry name" value="DUF3675"/>
    <property type="match status" value="1"/>
</dbReference>
<organism evidence="6 7">
    <name type="scientific">Amborella trichopoda</name>
    <dbReference type="NCBI Taxonomy" id="13333"/>
    <lineage>
        <taxon>Eukaryota</taxon>
        <taxon>Viridiplantae</taxon>
        <taxon>Streptophyta</taxon>
        <taxon>Embryophyta</taxon>
        <taxon>Tracheophyta</taxon>
        <taxon>Spermatophyta</taxon>
        <taxon>Magnoliopsida</taxon>
        <taxon>Amborellales</taxon>
        <taxon>Amborellaceae</taxon>
        <taxon>Amborella</taxon>
    </lineage>
</organism>
<keyword evidence="1" id="KW-0479">Metal-binding</keyword>
<evidence type="ECO:0000313" key="6">
    <source>
        <dbReference type="EMBL" id="ERN20358.1"/>
    </source>
</evidence>
<dbReference type="OrthoDB" id="264354at2759"/>
<dbReference type="GO" id="GO:0016567">
    <property type="term" value="P:protein ubiquitination"/>
    <property type="evidence" value="ECO:0000318"/>
    <property type="project" value="GO_Central"/>
</dbReference>
<feature type="domain" description="RING-CH-type" evidence="5">
    <location>
        <begin position="58"/>
        <end position="118"/>
    </location>
</feature>
<dbReference type="HOGENOM" id="CLU_061276_1_1_1"/>
<dbReference type="KEGG" id="atr:18448768"/>
<dbReference type="STRING" id="13333.U5DIE8"/>
<dbReference type="Gene3D" id="3.30.40.10">
    <property type="entry name" value="Zinc/RING finger domain, C3HC4 (zinc finger)"/>
    <property type="match status" value="1"/>
</dbReference>
<dbReference type="InterPro" id="IPR013083">
    <property type="entry name" value="Znf_RING/FYVE/PHD"/>
</dbReference>
<dbReference type="PROSITE" id="PS51292">
    <property type="entry name" value="ZF_RING_CH"/>
    <property type="match status" value="1"/>
</dbReference>
<dbReference type="Pfam" id="PF12906">
    <property type="entry name" value="RINGv"/>
    <property type="match status" value="1"/>
</dbReference>
<gene>
    <name evidence="6" type="ORF">AMTR_s00066p00203490</name>
</gene>
<dbReference type="GO" id="GO:0004842">
    <property type="term" value="F:ubiquitin-protein transferase activity"/>
    <property type="evidence" value="ECO:0000318"/>
    <property type="project" value="GO_Central"/>
</dbReference>
<dbReference type="eggNOG" id="KOG1609">
    <property type="taxonomic scope" value="Eukaryota"/>
</dbReference>